<evidence type="ECO:0000313" key="1">
    <source>
        <dbReference type="EMBL" id="MFB9324499.1"/>
    </source>
</evidence>
<name>A0ABV5KH58_9BACL</name>
<reference evidence="1 2" key="1">
    <citation type="submission" date="2024-09" db="EMBL/GenBank/DDBJ databases">
        <authorList>
            <person name="Sun Q."/>
            <person name="Mori K."/>
        </authorList>
    </citation>
    <scope>NUCLEOTIDE SEQUENCE [LARGE SCALE GENOMIC DNA]</scope>
    <source>
        <strain evidence="1 2">TISTR 2452</strain>
    </source>
</reference>
<keyword evidence="2" id="KW-1185">Reference proteome</keyword>
<protein>
    <submittedName>
        <fullName evidence="1">Uncharacterized protein</fullName>
    </submittedName>
</protein>
<sequence length="219" mass="24586">MKKILALLIFVLILSNITTFYLYQRSENTIATLQQQLTATNEVKGVSGIDIIDLLKLLAIDNDGGNITTLNDWKVLSDNENIEWETEGIGNGERRGKLLVLINGNWIPRLEKTVEPTYWDLHLYGPRAGVNEFNLSIPINSQELGFDLASELEKKGIQFEQIKGFNEAASFGNMGYVINFPNKRSIWVNYSWSAGTAGLSVDLQGYYAVEGLDEIEYNS</sequence>
<dbReference type="EMBL" id="JBHMDO010000003">
    <property type="protein sequence ID" value="MFB9324499.1"/>
    <property type="molecule type" value="Genomic_DNA"/>
</dbReference>
<organism evidence="1 2">
    <name type="scientific">Paenibacillus aurantiacus</name>
    <dbReference type="NCBI Taxonomy" id="1936118"/>
    <lineage>
        <taxon>Bacteria</taxon>
        <taxon>Bacillati</taxon>
        <taxon>Bacillota</taxon>
        <taxon>Bacilli</taxon>
        <taxon>Bacillales</taxon>
        <taxon>Paenibacillaceae</taxon>
        <taxon>Paenibacillus</taxon>
    </lineage>
</organism>
<proteinExistence type="predicted"/>
<dbReference type="Proteomes" id="UP001589747">
    <property type="component" value="Unassembled WGS sequence"/>
</dbReference>
<accession>A0ABV5KH58</accession>
<dbReference type="RefSeq" id="WP_377488520.1">
    <property type="nucleotide sequence ID" value="NZ_JBHMDO010000003.1"/>
</dbReference>
<gene>
    <name evidence="1" type="ORF">ACFFSY_00915</name>
</gene>
<comment type="caution">
    <text evidence="1">The sequence shown here is derived from an EMBL/GenBank/DDBJ whole genome shotgun (WGS) entry which is preliminary data.</text>
</comment>
<evidence type="ECO:0000313" key="2">
    <source>
        <dbReference type="Proteomes" id="UP001589747"/>
    </source>
</evidence>